<dbReference type="EMBL" id="CP018335">
    <property type="protein sequence ID" value="APM37935.1"/>
    <property type="molecule type" value="Genomic_DNA"/>
</dbReference>
<evidence type="ECO:0000313" key="3">
    <source>
        <dbReference type="EMBL" id="APM37935.1"/>
    </source>
</evidence>
<accession>A0A1L5F4K4</accession>
<dbReference type="AlphaFoldDB" id="A0A1L5F4K4"/>
<protein>
    <recommendedName>
        <fullName evidence="5">Terminase small subunit</fullName>
    </recommendedName>
</protein>
<dbReference type="GO" id="GO:0051276">
    <property type="term" value="P:chromosome organization"/>
    <property type="evidence" value="ECO:0007669"/>
    <property type="project" value="InterPro"/>
</dbReference>
<evidence type="ECO:0000256" key="1">
    <source>
        <dbReference type="ARBA" id="ARBA00022612"/>
    </source>
</evidence>
<reference evidence="3 4" key="1">
    <citation type="submission" date="2016-12" db="EMBL/GenBank/DDBJ databases">
        <title>Complete genome sequence of Clostridium kluyveri JZZ isolated from the pit mud of a Chinese flavor liquor-making factory.</title>
        <authorList>
            <person name="Wang Y."/>
        </authorList>
    </citation>
    <scope>NUCLEOTIDE SEQUENCE [LARGE SCALE GENOMIC DNA]</scope>
    <source>
        <strain evidence="3 4">JZZ</strain>
    </source>
</reference>
<dbReference type="InterPro" id="IPR005335">
    <property type="entry name" value="Terminase_ssu"/>
</dbReference>
<dbReference type="Gene3D" id="1.10.10.1400">
    <property type="entry name" value="Terminase, small subunit, N-terminal DNA-binding domain, HTH motif"/>
    <property type="match status" value="1"/>
</dbReference>
<gene>
    <name evidence="3" type="ORF">BS101_03885</name>
</gene>
<name>A0A1L5F4K4_CLOKL</name>
<dbReference type="InterPro" id="IPR038713">
    <property type="entry name" value="Terminase_Gp1_N_sf"/>
</dbReference>
<dbReference type="Pfam" id="PF03592">
    <property type="entry name" value="Terminase_2"/>
    <property type="match status" value="1"/>
</dbReference>
<keyword evidence="1" id="KW-1188">Viral release from host cell</keyword>
<dbReference type="OrthoDB" id="7358785at2"/>
<dbReference type="Proteomes" id="UP000184604">
    <property type="component" value="Chromosome"/>
</dbReference>
<dbReference type="InterPro" id="IPR052404">
    <property type="entry name" value="SPP1-like_terminase"/>
</dbReference>
<dbReference type="PANTHER" id="PTHR41328">
    <property type="entry name" value="TERMINASE SMALL SUBUNIT-RELATED"/>
    <property type="match status" value="1"/>
</dbReference>
<organism evidence="3 4">
    <name type="scientific">Clostridium kluyveri</name>
    <dbReference type="NCBI Taxonomy" id="1534"/>
    <lineage>
        <taxon>Bacteria</taxon>
        <taxon>Bacillati</taxon>
        <taxon>Bacillota</taxon>
        <taxon>Clostridia</taxon>
        <taxon>Eubacteriales</taxon>
        <taxon>Clostridiaceae</taxon>
        <taxon>Clostridium</taxon>
    </lineage>
</organism>
<sequence>MKLTLKQKIFVDEYLVDLNATRAYKIAYPRCKKDETAAQAGNRLLRNVKVKDYIDKRMNDREKRTKITQDFVLKELYSIVSANGTDFAKVVEKSYMKPIYDGKGKK</sequence>
<evidence type="ECO:0008006" key="5">
    <source>
        <dbReference type="Google" id="ProtNLM"/>
    </source>
</evidence>
<proteinExistence type="predicted"/>
<evidence type="ECO:0000313" key="4">
    <source>
        <dbReference type="Proteomes" id="UP000184604"/>
    </source>
</evidence>
<dbReference type="PANTHER" id="PTHR41328:SF2">
    <property type="entry name" value="TERMINASE SMALL SUBUNIT"/>
    <property type="match status" value="1"/>
</dbReference>
<keyword evidence="2" id="KW-0231">Viral genome packaging</keyword>
<evidence type="ECO:0000256" key="2">
    <source>
        <dbReference type="ARBA" id="ARBA00023219"/>
    </source>
</evidence>